<sequence>MILSTTYLENKWLIFGFYPKKLFTISIFRHKKSGKSRFFKRIEG</sequence>
<dbReference type="EMBL" id="VTXW01000020">
    <property type="protein sequence ID" value="NOH35223.1"/>
    <property type="molecule type" value="Genomic_DNA"/>
</dbReference>
<proteinExistence type="predicted"/>
<dbReference type="Proteomes" id="UP000525336">
    <property type="component" value="Unassembled WGS sequence"/>
</dbReference>
<evidence type="ECO:0000313" key="1">
    <source>
        <dbReference type="EMBL" id="NOH35223.1"/>
    </source>
</evidence>
<name>A0A7Y3YT70_9VIBR</name>
<dbReference type="AlphaFoldDB" id="A0A7Y3YT70"/>
<accession>A0A7Y3YT70</accession>
<gene>
    <name evidence="1" type="ORF">F0245_17965</name>
</gene>
<protein>
    <submittedName>
        <fullName evidence="1">Glucose-inhibited division protein A</fullName>
    </submittedName>
</protein>
<comment type="caution">
    <text evidence="1">The sequence shown here is derived from an EMBL/GenBank/DDBJ whole genome shotgun (WGS) entry which is preliminary data.</text>
</comment>
<evidence type="ECO:0000313" key="2">
    <source>
        <dbReference type="Proteomes" id="UP000525336"/>
    </source>
</evidence>
<organism evidence="1 2">
    <name type="scientific">Vibrio chagasii</name>
    <dbReference type="NCBI Taxonomy" id="170679"/>
    <lineage>
        <taxon>Bacteria</taxon>
        <taxon>Pseudomonadati</taxon>
        <taxon>Pseudomonadota</taxon>
        <taxon>Gammaproteobacteria</taxon>
        <taxon>Vibrionales</taxon>
        <taxon>Vibrionaceae</taxon>
        <taxon>Vibrio</taxon>
    </lineage>
</organism>
<reference evidence="1 2" key="1">
    <citation type="submission" date="2019-09" db="EMBL/GenBank/DDBJ databases">
        <title>Draft genome sequencing and comparative genomics of hatchery-associated Vibrios.</title>
        <authorList>
            <person name="Kehlet-Delgado H."/>
            <person name="Mueller R.S."/>
        </authorList>
    </citation>
    <scope>NUCLEOTIDE SEQUENCE [LARGE SCALE GENOMIC DNA]</scope>
    <source>
        <strain evidence="1 2">00-90-10</strain>
    </source>
</reference>